<dbReference type="AlphaFoldDB" id="A0A915ZJP7"/>
<dbReference type="OrthoDB" id="2388844at2759"/>
<proteinExistence type="predicted"/>
<dbReference type="Proteomes" id="UP000684084">
    <property type="component" value="Unassembled WGS sequence"/>
</dbReference>
<protein>
    <submittedName>
        <fullName evidence="1">Uncharacterized protein</fullName>
    </submittedName>
</protein>
<reference evidence="1" key="1">
    <citation type="submission" date="2020-05" db="EMBL/GenBank/DDBJ databases">
        <authorList>
            <person name="Rincon C."/>
            <person name="Sanders R I."/>
            <person name="Robbins C."/>
            <person name="Chaturvedi A."/>
        </authorList>
    </citation>
    <scope>NUCLEOTIDE SEQUENCE</scope>
    <source>
        <strain evidence="1">CHB12</strain>
    </source>
</reference>
<dbReference type="EMBL" id="CAGKOT010000037">
    <property type="protein sequence ID" value="CAB5377316.1"/>
    <property type="molecule type" value="Genomic_DNA"/>
</dbReference>
<accession>A0A915ZJP7</accession>
<evidence type="ECO:0000313" key="2">
    <source>
        <dbReference type="Proteomes" id="UP000684084"/>
    </source>
</evidence>
<name>A0A915ZJP7_9GLOM</name>
<evidence type="ECO:0000313" key="1">
    <source>
        <dbReference type="EMBL" id="CAB5377316.1"/>
    </source>
</evidence>
<sequence>MPPTYRSDLKWRIIYLKNDGYSKRRISEILYVSISLINKILRLYIKWGTVENLWRKIPGRRKTFDCNDMNILRGIVQTNADLYLGEIVQEMEVQSGKHVSIPTLWRSLAYCGITRKKLHKIAKERNELLRSAFMARIGIQYQCEQLIFLDESAKDD</sequence>
<gene>
    <name evidence="1" type="ORF">CHRIB12_LOCUS15696</name>
</gene>
<comment type="caution">
    <text evidence="1">The sequence shown here is derived from an EMBL/GenBank/DDBJ whole genome shotgun (WGS) entry which is preliminary data.</text>
</comment>
<organism evidence="1 2">
    <name type="scientific">Rhizophagus irregularis</name>
    <dbReference type="NCBI Taxonomy" id="588596"/>
    <lineage>
        <taxon>Eukaryota</taxon>
        <taxon>Fungi</taxon>
        <taxon>Fungi incertae sedis</taxon>
        <taxon>Mucoromycota</taxon>
        <taxon>Glomeromycotina</taxon>
        <taxon>Glomeromycetes</taxon>
        <taxon>Glomerales</taxon>
        <taxon>Glomeraceae</taxon>
        <taxon>Rhizophagus</taxon>
    </lineage>
</organism>